<dbReference type="SUPFAM" id="SSF52540">
    <property type="entry name" value="P-loop containing nucleoside triphosphate hydrolases"/>
    <property type="match status" value="1"/>
</dbReference>
<reference evidence="1 2" key="1">
    <citation type="submission" date="2020-02" db="EMBL/GenBank/DDBJ databases">
        <title>Paenibacillus sp. nov., isolated from rhizosphere soil of tomato.</title>
        <authorList>
            <person name="Weon H.-Y."/>
            <person name="Lee S.A."/>
        </authorList>
    </citation>
    <scope>NUCLEOTIDE SEQUENCE [LARGE SCALE GENOMIC DNA]</scope>
    <source>
        <strain evidence="1 2">14171R-81</strain>
    </source>
</reference>
<dbReference type="Gene3D" id="3.40.50.10850">
    <property type="entry name" value="Ntrc-like two-domain protein"/>
    <property type="match status" value="1"/>
</dbReference>
<dbReference type="InterPro" id="IPR027417">
    <property type="entry name" value="P-loop_NTPase"/>
</dbReference>
<accession>A0A6C0P4E9</accession>
<dbReference type="RefSeq" id="WP_162643189.1">
    <property type="nucleotide sequence ID" value="NZ_CP048286.1"/>
</dbReference>
<evidence type="ECO:0000313" key="2">
    <source>
        <dbReference type="Proteomes" id="UP000479114"/>
    </source>
</evidence>
<dbReference type="Gene3D" id="3.40.50.300">
    <property type="entry name" value="P-loop containing nucleotide triphosphate hydrolases"/>
    <property type="match status" value="1"/>
</dbReference>
<name>A0A6C0P4E9_9BACL</name>
<keyword evidence="2" id="KW-1185">Reference proteome</keyword>
<dbReference type="AlphaFoldDB" id="A0A6C0P4E9"/>
<dbReference type="KEGG" id="prz:GZH47_22105"/>
<evidence type="ECO:0000313" key="1">
    <source>
        <dbReference type="EMBL" id="QHW33211.1"/>
    </source>
</evidence>
<organism evidence="1 2">
    <name type="scientific">Paenibacillus rhizovicinus</name>
    <dbReference type="NCBI Taxonomy" id="2704463"/>
    <lineage>
        <taxon>Bacteria</taxon>
        <taxon>Bacillati</taxon>
        <taxon>Bacillota</taxon>
        <taxon>Bacilli</taxon>
        <taxon>Bacillales</taxon>
        <taxon>Paenibacillaceae</taxon>
        <taxon>Paenibacillus</taxon>
    </lineage>
</organism>
<dbReference type="EMBL" id="CP048286">
    <property type="protein sequence ID" value="QHW33211.1"/>
    <property type="molecule type" value="Genomic_DNA"/>
</dbReference>
<dbReference type="Proteomes" id="UP000479114">
    <property type="component" value="Chromosome"/>
</dbReference>
<proteinExistence type="predicted"/>
<protein>
    <recommendedName>
        <fullName evidence="3">ParA family protein</fullName>
    </recommendedName>
</protein>
<evidence type="ECO:0008006" key="3">
    <source>
        <dbReference type="Google" id="ProtNLM"/>
    </source>
</evidence>
<gene>
    <name evidence="1" type="ORF">GZH47_22105</name>
</gene>
<sequence>MNKRNLIAAVNDSDYIERLAEYIRHSSFGENWQLTAFTNAAALRGFIRSGYAIDLLAAQPAMLGELGDLPEDLTTAAFVDYYGQSKYEKELLQFQPLPQLLQAITSLYAAEGNQLPKPALRGKGPVVVTVYSASGGTGKTTLALQLARHADIAGLRSFYLNLEQWNASLPLSSDGSAGGDDFSKLLYAIQSDSDQGVSAVLAYRKRYPAYSLDAFVPCNNPDERLALGTDQAKKLIAAIAAAGNYGLIVVDLDSRMDAMHAAVFEESDAILWLTTPDIASFRKNELAISFADRKFGPEFKAQKPKFRFVQVGGALNDRTLTDGKQARMDAVLPFVEEWAGGEYLSGTGAMVPQYRGAVDALLRRLGIL</sequence>